<dbReference type="OrthoDB" id="2190322at2"/>
<dbReference type="STRING" id="903983.BCR23_09840"/>
<feature type="compositionally biased region" description="Basic and acidic residues" evidence="1">
    <location>
        <begin position="1"/>
        <end position="23"/>
    </location>
</feature>
<feature type="compositionally biased region" description="Basic and acidic residues" evidence="1">
    <location>
        <begin position="30"/>
        <end position="41"/>
    </location>
</feature>
<protein>
    <recommendedName>
        <fullName evidence="4">DUF5082 domain-containing protein</fullName>
    </recommendedName>
</protein>
<dbReference type="PATRIC" id="fig|903983.4.peg.1655"/>
<sequence>MAKDDAAERKRQEKNAQNRRESTRWQQIGNERKANYDKNQKKLERLKEAKSKLNNSMKNFAQFENQVKQYPTKLSTGQFKGTLRDKFDEKAKKMGTTLHKEENTYQQNMAKLDAEIAKKELEQGDLMSAVESAFDMAKNFLASIF</sequence>
<evidence type="ECO:0000313" key="3">
    <source>
        <dbReference type="Proteomes" id="UP000094764"/>
    </source>
</evidence>
<dbReference type="RefSeq" id="WP_069635621.1">
    <property type="nucleotide sequence ID" value="NZ_JXKZ01000025.1"/>
</dbReference>
<evidence type="ECO:0000256" key="1">
    <source>
        <dbReference type="SAM" id="MobiDB-lite"/>
    </source>
</evidence>
<dbReference type="EMBL" id="MIKB01000016">
    <property type="protein sequence ID" value="OEG15131.1"/>
    <property type="molecule type" value="Genomic_DNA"/>
</dbReference>
<gene>
    <name evidence="2" type="ORF">BCR23_09840</name>
</gene>
<accession>A0A1E5GQY1</accession>
<feature type="region of interest" description="Disordered" evidence="1">
    <location>
        <begin position="1"/>
        <end position="41"/>
    </location>
</feature>
<proteinExistence type="predicted"/>
<evidence type="ECO:0008006" key="4">
    <source>
        <dbReference type="Google" id="ProtNLM"/>
    </source>
</evidence>
<dbReference type="Proteomes" id="UP000094764">
    <property type="component" value="Unassembled WGS sequence"/>
</dbReference>
<dbReference type="AlphaFoldDB" id="A0A1E5GQY1"/>
<name>A0A1E5GQY1_9ENTE</name>
<keyword evidence="3" id="KW-1185">Reference proteome</keyword>
<reference evidence="3" key="1">
    <citation type="submission" date="2016-09" db="EMBL/GenBank/DDBJ databases">
        <authorList>
            <person name="Gulvik C.A."/>
        </authorList>
    </citation>
    <scope>NUCLEOTIDE SEQUENCE [LARGE SCALE GENOMIC DNA]</scope>
    <source>
        <strain evidence="3">LMG 26306</strain>
    </source>
</reference>
<organism evidence="2 3">
    <name type="scientific">Enterococcus quebecensis</name>
    <dbReference type="NCBI Taxonomy" id="903983"/>
    <lineage>
        <taxon>Bacteria</taxon>
        <taxon>Bacillati</taxon>
        <taxon>Bacillota</taxon>
        <taxon>Bacilli</taxon>
        <taxon>Lactobacillales</taxon>
        <taxon>Enterococcaceae</taxon>
        <taxon>Enterococcus</taxon>
    </lineage>
</organism>
<comment type="caution">
    <text evidence="2">The sequence shown here is derived from an EMBL/GenBank/DDBJ whole genome shotgun (WGS) entry which is preliminary data.</text>
</comment>
<evidence type="ECO:0000313" key="2">
    <source>
        <dbReference type="EMBL" id="OEG15131.1"/>
    </source>
</evidence>